<evidence type="ECO:0000259" key="2">
    <source>
        <dbReference type="Pfam" id="PF00248"/>
    </source>
</evidence>
<dbReference type="InterPro" id="IPR023210">
    <property type="entry name" value="NADP_OxRdtase_dom"/>
</dbReference>
<evidence type="ECO:0000313" key="4">
    <source>
        <dbReference type="Proteomes" id="UP001430848"/>
    </source>
</evidence>
<dbReference type="PRINTS" id="PR00069">
    <property type="entry name" value="ALDKETRDTASE"/>
</dbReference>
<dbReference type="InterPro" id="IPR020471">
    <property type="entry name" value="AKR"/>
</dbReference>
<dbReference type="SUPFAM" id="SSF51430">
    <property type="entry name" value="NAD(P)-linked oxidoreductase"/>
    <property type="match status" value="1"/>
</dbReference>
<dbReference type="Gene3D" id="3.20.20.100">
    <property type="entry name" value="NADP-dependent oxidoreductase domain"/>
    <property type="match status" value="1"/>
</dbReference>
<feature type="domain" description="NADP-dependent oxidoreductase" evidence="2">
    <location>
        <begin position="16"/>
        <end position="174"/>
    </location>
</feature>
<accession>A0ABR1NW81</accession>
<reference evidence="3 4" key="1">
    <citation type="submission" date="2024-02" db="EMBL/GenBank/DDBJ databases">
        <title>De novo assembly and annotation of 12 fungi associated with fruit tree decline syndrome in Ontario, Canada.</title>
        <authorList>
            <person name="Sulman M."/>
            <person name="Ellouze W."/>
            <person name="Ilyukhin E."/>
        </authorList>
    </citation>
    <scope>NUCLEOTIDE SEQUENCE [LARGE SCALE GENOMIC DNA]</scope>
    <source>
        <strain evidence="3 4">M169</strain>
    </source>
</reference>
<keyword evidence="1" id="KW-0560">Oxidoreductase</keyword>
<dbReference type="Pfam" id="PF00248">
    <property type="entry name" value="Aldo_ket_red"/>
    <property type="match status" value="2"/>
</dbReference>
<dbReference type="PIRSF" id="PIRSF000097">
    <property type="entry name" value="AKR"/>
    <property type="match status" value="1"/>
</dbReference>
<dbReference type="PROSITE" id="PS00062">
    <property type="entry name" value="ALDOKETO_REDUCTASE_2"/>
    <property type="match status" value="1"/>
</dbReference>
<gene>
    <name evidence="3" type="ORF">SLS63_010700</name>
</gene>
<proteinExistence type="predicted"/>
<sequence length="297" mass="33060">MPTEFKLNTGAVIPALGLGTWEDADIQEDAESQEDAVYHALKAGYHHIDTAQIYGAEAAVAKGIKKSGVPRERIFLTTKLWNNAHHPDDVEEAVDASLKDLDTDYVDLFLIHWPVAFARGDELFPMDGDKLKTADVDYVETYKALEKVFKKGKVKAIGISNFSKAEVERVLKERSSPSSTGKKGIHITHYSPLGNQNEIYGDEVGRVIEDPVLQEIGKKHDKTSAQVALAWGIARGHSVIPKSKATERIPRNFRGGFKLDEDDLKKIDGIDKKLRFSDYSESFGYLGYSFFTDLDGK</sequence>
<evidence type="ECO:0000313" key="3">
    <source>
        <dbReference type="EMBL" id="KAK7717745.1"/>
    </source>
</evidence>
<dbReference type="Proteomes" id="UP001430848">
    <property type="component" value="Unassembled WGS sequence"/>
</dbReference>
<feature type="domain" description="NADP-dependent oxidoreductase" evidence="2">
    <location>
        <begin position="210"/>
        <end position="271"/>
    </location>
</feature>
<name>A0ABR1NW81_DIAER</name>
<dbReference type="EMBL" id="JAKNSF020000092">
    <property type="protein sequence ID" value="KAK7717745.1"/>
    <property type="molecule type" value="Genomic_DNA"/>
</dbReference>
<dbReference type="InterPro" id="IPR036812">
    <property type="entry name" value="NAD(P)_OxRdtase_dom_sf"/>
</dbReference>
<dbReference type="CDD" id="cd19071">
    <property type="entry name" value="AKR_AKR1-5-like"/>
    <property type="match status" value="1"/>
</dbReference>
<dbReference type="PANTHER" id="PTHR11732">
    <property type="entry name" value="ALDO/KETO REDUCTASE"/>
    <property type="match status" value="1"/>
</dbReference>
<keyword evidence="4" id="KW-1185">Reference proteome</keyword>
<organism evidence="3 4">
    <name type="scientific">Diaporthe eres</name>
    <name type="common">Phomopsis oblonga</name>
    <dbReference type="NCBI Taxonomy" id="83184"/>
    <lineage>
        <taxon>Eukaryota</taxon>
        <taxon>Fungi</taxon>
        <taxon>Dikarya</taxon>
        <taxon>Ascomycota</taxon>
        <taxon>Pezizomycotina</taxon>
        <taxon>Sordariomycetes</taxon>
        <taxon>Sordariomycetidae</taxon>
        <taxon>Diaporthales</taxon>
        <taxon>Diaporthaceae</taxon>
        <taxon>Diaporthe</taxon>
        <taxon>Diaporthe eres species complex</taxon>
    </lineage>
</organism>
<evidence type="ECO:0000256" key="1">
    <source>
        <dbReference type="ARBA" id="ARBA00023002"/>
    </source>
</evidence>
<protein>
    <recommendedName>
        <fullName evidence="2">NADP-dependent oxidoreductase domain-containing protein</fullName>
    </recommendedName>
</protein>
<comment type="caution">
    <text evidence="3">The sequence shown here is derived from an EMBL/GenBank/DDBJ whole genome shotgun (WGS) entry which is preliminary data.</text>
</comment>
<dbReference type="InterPro" id="IPR018170">
    <property type="entry name" value="Aldo/ket_reductase_CS"/>
</dbReference>